<dbReference type="CDD" id="cd09275">
    <property type="entry name" value="RNase_HI_RT_DIRS1"/>
    <property type="match status" value="1"/>
</dbReference>
<dbReference type="GO" id="GO:0003676">
    <property type="term" value="F:nucleic acid binding"/>
    <property type="evidence" value="ECO:0007669"/>
    <property type="project" value="InterPro"/>
</dbReference>
<dbReference type="InterPro" id="IPR043502">
    <property type="entry name" value="DNA/RNA_pol_sf"/>
</dbReference>
<dbReference type="InterPro" id="IPR036364">
    <property type="entry name" value="SEA_dom_sf"/>
</dbReference>
<dbReference type="PANTHER" id="PTHR33050">
    <property type="entry name" value="REVERSE TRANSCRIPTASE DOMAIN-CONTAINING PROTEIN"/>
    <property type="match status" value="1"/>
</dbReference>
<dbReference type="InterPro" id="IPR036397">
    <property type="entry name" value="RNaseH_sf"/>
</dbReference>
<dbReference type="PANTHER" id="PTHR33050:SF8">
    <property type="entry name" value="REVERSE TRANSCRIPTASE DOMAIN-CONTAINING PROTEIN"/>
    <property type="match status" value="1"/>
</dbReference>
<evidence type="ECO:0000313" key="3">
    <source>
        <dbReference type="Proteomes" id="UP000507470"/>
    </source>
</evidence>
<organism evidence="2 3">
    <name type="scientific">Mytilus coruscus</name>
    <name type="common">Sea mussel</name>
    <dbReference type="NCBI Taxonomy" id="42192"/>
    <lineage>
        <taxon>Eukaryota</taxon>
        <taxon>Metazoa</taxon>
        <taxon>Spiralia</taxon>
        <taxon>Lophotrochozoa</taxon>
        <taxon>Mollusca</taxon>
        <taxon>Bivalvia</taxon>
        <taxon>Autobranchia</taxon>
        <taxon>Pteriomorphia</taxon>
        <taxon>Mytilida</taxon>
        <taxon>Mytiloidea</taxon>
        <taxon>Mytilidae</taxon>
        <taxon>Mytilinae</taxon>
        <taxon>Mytilus</taxon>
    </lineage>
</organism>
<evidence type="ECO:0000259" key="1">
    <source>
        <dbReference type="PROSITE" id="PS50024"/>
    </source>
</evidence>
<dbReference type="GO" id="GO:0006259">
    <property type="term" value="P:DNA metabolic process"/>
    <property type="evidence" value="ECO:0007669"/>
    <property type="project" value="UniProtKB-ARBA"/>
</dbReference>
<dbReference type="InterPro" id="IPR043128">
    <property type="entry name" value="Rev_trsase/Diguanyl_cyclase"/>
</dbReference>
<evidence type="ECO:0000313" key="2">
    <source>
        <dbReference type="EMBL" id="CAC5425942.1"/>
    </source>
</evidence>
<dbReference type="SUPFAM" id="SSF56672">
    <property type="entry name" value="DNA/RNA polymerases"/>
    <property type="match status" value="1"/>
</dbReference>
<dbReference type="OrthoDB" id="6109162at2759"/>
<keyword evidence="3" id="KW-1185">Reference proteome</keyword>
<dbReference type="InterPro" id="IPR052055">
    <property type="entry name" value="Hepadnavirus_pol/RT"/>
</dbReference>
<proteinExistence type="predicted"/>
<name>A0A6J8F1G2_MYTCO</name>
<reference evidence="2 3" key="1">
    <citation type="submission" date="2020-06" db="EMBL/GenBank/DDBJ databases">
        <authorList>
            <person name="Li R."/>
            <person name="Bekaert M."/>
        </authorList>
    </citation>
    <scope>NUCLEOTIDE SEQUENCE [LARGE SCALE GENOMIC DNA]</scope>
    <source>
        <strain evidence="3">wild</strain>
    </source>
</reference>
<gene>
    <name evidence="2" type="ORF">MCOR_57707</name>
</gene>
<dbReference type="InterPro" id="IPR000082">
    <property type="entry name" value="SEA_dom"/>
</dbReference>
<accession>A0A6J8F1G2</accession>
<dbReference type="Proteomes" id="UP000507470">
    <property type="component" value="Unassembled WGS sequence"/>
</dbReference>
<dbReference type="Gene3D" id="3.30.70.270">
    <property type="match status" value="1"/>
</dbReference>
<dbReference type="PROSITE" id="PS50024">
    <property type="entry name" value="SEA"/>
    <property type="match status" value="1"/>
</dbReference>
<dbReference type="Gene3D" id="3.10.10.10">
    <property type="entry name" value="HIV Type 1 Reverse Transcriptase, subunit A, domain 1"/>
    <property type="match status" value="1"/>
</dbReference>
<protein>
    <recommendedName>
        <fullName evidence="1">SEA domain-containing protein</fullName>
    </recommendedName>
</protein>
<dbReference type="Gene3D" id="3.30.420.10">
    <property type="entry name" value="Ribonuclease H-like superfamily/Ribonuclease H"/>
    <property type="match status" value="1"/>
</dbReference>
<feature type="domain" description="SEA" evidence="1">
    <location>
        <begin position="500"/>
        <end position="627"/>
    </location>
</feature>
<sequence length="1380" mass="154877">MVKPVRDLVYTVWQEELKNDSDKEFLLHGIKNGFDIVQDINLAPLNISAKNHPSAHISSPLYDKAHQQILIEIENGNYELATSTPKIISPLGVISKPDGGVRIIHDCSRPIGSAVNDFAGDMDKQKFQSVDDAAKLVTKNCFMSKVDLKSAYRSVGISRSSQQLGFAISWSKVLDPCQKLVFLGVEIDSTTFELRLPSTKLEQLRQDLVDFQQRKHVSKKQLQSLAGKLNWASSVVRGGRVFLRRIIDGITKLKHDWHKMRLCGDILHDIHWWYNFMTTFNGKSFLLNTDPVTSVYTDACKTGAGGVFGTDWFYVNWKEDFPFAQTLHINEQEAFAVALAAKRWAKCWQNKRVYIYCDNSSTVGCINNCTSKNKLLMSFLRELFWLSATNNFQLVAIHLPGKQNDMADAVSRLHELKLLTNENYCNEIQTLELMVNNTKCGYYLNVMASYPSCLNAKMFLDCMTGILPSCDEYRLAQIMVTSVIKNRIPQTFNPMACFGVSGPSKFVAEVKINATWDEDLSSAESSEYRQLKATFEQQAWMLFSNQVLFLKDHIESIDVLSFKPGSVIVEFAIIIKSNSDFYKTLQLEDIRQELVRAIKELKMNPPTAPNYFTSVDVDSINITGSDDGRQDVTTPTPTTLAPDCHSMTYISSIINNQCDSAKSQLILVHKDRKCSVLLDMIGCLLFHTRICNKEQIVSTMSRDFWHMIGQNISSEFDPFSCFGPGNEVILPTIVPLNVTLMPCVHPDVVHYILNYDCYYYGLQEQMQGDSKLDSCRFYWYSSACLYGTLQTNKDLLGQCSLEEVNGVLMKYEDELFKVSPDNVTMSECLGECYLLDSPDNVTMSECLGECYLLDSPDNVTMSECLGECYLLDSPDNVTMSECLGECYLLDSPDNVTMSECLGECYLLDSPDNVTMSECLGECYLLYSPDNVAMSECLGECYLLDSPDNVAMSECLGECYLLDSPDNVAMSEYLGEFYLLDSPDNVTMSECLDSPDNVTMSECLGECYLLDSPDNVTMSECLGECFLLDSRNNVTMSECLDLYKSADKCTNAMYSDDVFTIVQTCYGTAVSNRIAANNSIIDLSDYPCLVYQEMSECLYRTIKEYQLCLDNETEVMEDHIIWQTNGLNDIMTIAMGNPLDERKTVETCIGNVTKTPDFGQDLCDDGAGLIMSETMCILYIGNPVCKFYWYSSACLYGTLQTNKDLLGQCSLEEVNGVLMKYEDELFKVSPDNVTMSECLGECYLLDSPDNVTMSECLGECYLLDSPDNVTMSECLGECYLLDSPDNVTISECLGECYLLDSPDNVTISECLGECYLLDSPDDVTMSECLGECYLLGSPDDVTMSECLGECYLLDSPDNVTMSECLGECYLLDSPDNVTMSE</sequence>
<dbReference type="SUPFAM" id="SSF82671">
    <property type="entry name" value="SEA domain"/>
    <property type="match status" value="1"/>
</dbReference>
<dbReference type="EMBL" id="CACVKT020010330">
    <property type="protein sequence ID" value="CAC5425942.1"/>
    <property type="molecule type" value="Genomic_DNA"/>
</dbReference>